<dbReference type="EMBL" id="CAJNOU010000821">
    <property type="protein sequence ID" value="CAF1095714.1"/>
    <property type="molecule type" value="Genomic_DNA"/>
</dbReference>
<name>A0A814NTH9_9BILA</name>
<protein>
    <submittedName>
        <fullName evidence="1">Uncharacterized protein</fullName>
    </submittedName>
</protein>
<organism evidence="1 2">
    <name type="scientific">Rotaria sordida</name>
    <dbReference type="NCBI Taxonomy" id="392033"/>
    <lineage>
        <taxon>Eukaryota</taxon>
        <taxon>Metazoa</taxon>
        <taxon>Spiralia</taxon>
        <taxon>Gnathifera</taxon>
        <taxon>Rotifera</taxon>
        <taxon>Eurotatoria</taxon>
        <taxon>Bdelloidea</taxon>
        <taxon>Philodinida</taxon>
        <taxon>Philodinidae</taxon>
        <taxon>Rotaria</taxon>
    </lineage>
</organism>
<dbReference type="Proteomes" id="UP000663889">
    <property type="component" value="Unassembled WGS sequence"/>
</dbReference>
<dbReference type="AlphaFoldDB" id="A0A814NTH9"/>
<accession>A0A814NTH9</accession>
<gene>
    <name evidence="1" type="ORF">SEV965_LOCUS15602</name>
</gene>
<evidence type="ECO:0000313" key="2">
    <source>
        <dbReference type="Proteomes" id="UP000663889"/>
    </source>
</evidence>
<proteinExistence type="predicted"/>
<reference evidence="1" key="1">
    <citation type="submission" date="2021-02" db="EMBL/GenBank/DDBJ databases">
        <authorList>
            <person name="Nowell W R."/>
        </authorList>
    </citation>
    <scope>NUCLEOTIDE SEQUENCE</scope>
</reference>
<sequence length="209" mass="24422">MTQFGITNSNNNELDRILPLPYLPTYIARRPISSKSNSEDTIPIYNSIFATNWLKASDDHAAKHRNVYGSPYINIDLESIQTLPKQYDTYKQYLYQQDNPNSTDSLNRIHPLIVPNHLTQTSMKWSQFLDEHPDRFKINYPLPNEENDLYVPPRPGRYPYQTNKELPNFYAGLTSRIHPVTNPFRQMESRQKCTVAHPIWIPYGTASHR</sequence>
<comment type="caution">
    <text evidence="1">The sequence shown here is derived from an EMBL/GenBank/DDBJ whole genome shotgun (WGS) entry which is preliminary data.</text>
</comment>
<evidence type="ECO:0000313" key="1">
    <source>
        <dbReference type="EMBL" id="CAF1095714.1"/>
    </source>
</evidence>